<reference evidence="1" key="2">
    <citation type="submission" date="2021-09" db="EMBL/GenBank/DDBJ databases">
        <authorList>
            <person name="Gilroy R."/>
        </authorList>
    </citation>
    <scope>NUCLEOTIDE SEQUENCE</scope>
    <source>
        <strain evidence="1">1277</strain>
    </source>
</reference>
<dbReference type="Proteomes" id="UP000776700">
    <property type="component" value="Unassembled WGS sequence"/>
</dbReference>
<dbReference type="AlphaFoldDB" id="A0A921MZC9"/>
<dbReference type="EMBL" id="DYUB01000066">
    <property type="protein sequence ID" value="HJG95827.1"/>
    <property type="molecule type" value="Genomic_DNA"/>
</dbReference>
<comment type="caution">
    <text evidence="1">The sequence shown here is derived from an EMBL/GenBank/DDBJ whole genome shotgun (WGS) entry which is preliminary data.</text>
</comment>
<accession>A0A921MZC9</accession>
<protein>
    <submittedName>
        <fullName evidence="1">Uncharacterized protein</fullName>
    </submittedName>
</protein>
<evidence type="ECO:0000313" key="1">
    <source>
        <dbReference type="EMBL" id="HJG95827.1"/>
    </source>
</evidence>
<name>A0A921MZC9_9FIRM</name>
<evidence type="ECO:0000313" key="2">
    <source>
        <dbReference type="Proteomes" id="UP000776700"/>
    </source>
</evidence>
<organism evidence="1 2">
    <name type="scientific">Romboutsia timonensis</name>
    <dbReference type="NCBI Taxonomy" id="1776391"/>
    <lineage>
        <taxon>Bacteria</taxon>
        <taxon>Bacillati</taxon>
        <taxon>Bacillota</taxon>
        <taxon>Clostridia</taxon>
        <taxon>Peptostreptococcales</taxon>
        <taxon>Peptostreptococcaceae</taxon>
        <taxon>Romboutsia</taxon>
    </lineage>
</organism>
<gene>
    <name evidence="1" type="ORF">K8V90_01840</name>
</gene>
<proteinExistence type="predicted"/>
<reference evidence="1" key="1">
    <citation type="journal article" date="2021" name="PeerJ">
        <title>Extensive microbial diversity within the chicken gut microbiome revealed by metagenomics and culture.</title>
        <authorList>
            <person name="Gilroy R."/>
            <person name="Ravi A."/>
            <person name="Getino M."/>
            <person name="Pursley I."/>
            <person name="Horton D.L."/>
            <person name="Alikhan N.F."/>
            <person name="Baker D."/>
            <person name="Gharbi K."/>
            <person name="Hall N."/>
            <person name="Watson M."/>
            <person name="Adriaenssens E.M."/>
            <person name="Foster-Nyarko E."/>
            <person name="Jarju S."/>
            <person name="Secka A."/>
            <person name="Antonio M."/>
            <person name="Oren A."/>
            <person name="Chaudhuri R.R."/>
            <person name="La Ragione R."/>
            <person name="Hildebrand F."/>
            <person name="Pallen M.J."/>
        </authorList>
    </citation>
    <scope>NUCLEOTIDE SEQUENCE</scope>
    <source>
        <strain evidence="1">1277</strain>
    </source>
</reference>
<sequence>MNKVSKNEKQFVGIKGKRKTIKLRSGESIMDGNSVQMPFLAPYRISKNKETGELEPLTYVEYRWTSIENGVEVTRGINVNGHGKLGVPTLKDKEVLRALQDIYIWDKIENGVLELETDPNKVKESDLFIDFKTIDNIATSIGYGKISGQQRKSIKESIERLVATTVFNTHSGGLYDPIQKKYITNSKESYRYLEGMKDYTVYDCDNCLFTNGCRKDFENCINPDNKTDVTKIKMSMFLYLTIANNYRLYYDRDNATKIKNLIAKNIYMISRKWLGNGYISKANIQKYIDRIPMNAKKEKHRKQAIKDAVAMLNDYDFVEADVDNDIVTVVHLDKMPTALKGKIDSGDKIPTDTSYLKDRFNKYSEFIAGLRDLGFKDDEFDSYIDMQKISHLTALLRYVTLKCMYNKDIDGRAYFINCLNNKKFKLDKKYYSDID</sequence>